<dbReference type="EMBL" id="JAVIIV010000003">
    <property type="protein sequence ID" value="MDX8484786.1"/>
    <property type="molecule type" value="Genomic_DNA"/>
</dbReference>
<evidence type="ECO:0000256" key="1">
    <source>
        <dbReference type="SAM" id="Phobius"/>
    </source>
</evidence>
<dbReference type="Proteomes" id="UP001280156">
    <property type="component" value="Unassembled WGS sequence"/>
</dbReference>
<reference evidence="2 3" key="1">
    <citation type="submission" date="2023-08" db="EMBL/GenBank/DDBJ databases">
        <title>Implementing the SeqCode for naming new Mesorhizobium species isolated from Vachellia karroo root nodules.</title>
        <authorList>
            <person name="Van Lill M."/>
        </authorList>
    </citation>
    <scope>NUCLEOTIDE SEQUENCE [LARGE SCALE GENOMIC DNA]</scope>
    <source>
        <strain evidence="2 3">VK2B</strain>
    </source>
</reference>
<name>A0ABU4YCW7_9HYPH</name>
<proteinExistence type="predicted"/>
<evidence type="ECO:0000313" key="3">
    <source>
        <dbReference type="Proteomes" id="UP001280156"/>
    </source>
</evidence>
<organism evidence="2 3">
    <name type="scientific">Mesorhizobium humile</name>
    <dbReference type="NCBI Taxonomy" id="3072313"/>
    <lineage>
        <taxon>Bacteria</taxon>
        <taxon>Pseudomonadati</taxon>
        <taxon>Pseudomonadota</taxon>
        <taxon>Alphaproteobacteria</taxon>
        <taxon>Hyphomicrobiales</taxon>
        <taxon>Phyllobacteriaceae</taxon>
        <taxon>Mesorhizobium</taxon>
    </lineage>
</organism>
<feature type="transmembrane region" description="Helical" evidence="1">
    <location>
        <begin position="12"/>
        <end position="33"/>
    </location>
</feature>
<accession>A0ABU4YCW7</accession>
<gene>
    <name evidence="2" type="ORF">RFM52_06260</name>
</gene>
<keyword evidence="1" id="KW-0472">Membrane</keyword>
<keyword evidence="3" id="KW-1185">Reference proteome</keyword>
<sequence>MARYTPPEQSKAGQVFDIAVVVVAIFVALWLPLKLGFAGAAKSIDPLDAKTWDALGQNPTMASIWEKLGYTPETAHDIIQNRFHYIIDWPTLIIMAIVLIAYFVFLFRASDKEYREVINEKFDDK</sequence>
<dbReference type="RefSeq" id="WP_320294640.1">
    <property type="nucleotide sequence ID" value="NZ_JAVIIU010000003.1"/>
</dbReference>
<feature type="transmembrane region" description="Helical" evidence="1">
    <location>
        <begin position="89"/>
        <end position="107"/>
    </location>
</feature>
<protein>
    <submittedName>
        <fullName evidence="2">Uncharacterized protein</fullName>
    </submittedName>
</protein>
<keyword evidence="1" id="KW-0812">Transmembrane</keyword>
<comment type="caution">
    <text evidence="2">The sequence shown here is derived from an EMBL/GenBank/DDBJ whole genome shotgun (WGS) entry which is preliminary data.</text>
</comment>
<keyword evidence="1" id="KW-1133">Transmembrane helix</keyword>
<evidence type="ECO:0000313" key="2">
    <source>
        <dbReference type="EMBL" id="MDX8484786.1"/>
    </source>
</evidence>